<dbReference type="Proteomes" id="UP001168338">
    <property type="component" value="Unassembled WGS sequence"/>
</dbReference>
<dbReference type="Pfam" id="PF02579">
    <property type="entry name" value="Nitro_FeMo-Co"/>
    <property type="match status" value="1"/>
</dbReference>
<evidence type="ECO:0000313" key="2">
    <source>
        <dbReference type="EMBL" id="MDN7023351.1"/>
    </source>
</evidence>
<dbReference type="PANTHER" id="PTHR42983">
    <property type="entry name" value="DINITROGENASE IRON-MOLYBDENUM COFACTOR PROTEIN-RELATED"/>
    <property type="match status" value="1"/>
</dbReference>
<proteinExistence type="predicted"/>
<gene>
    <name evidence="2" type="ORF">FGU65_00295</name>
</gene>
<dbReference type="Gene3D" id="3.30.420.130">
    <property type="entry name" value="Dinitrogenase iron-molybdenum cofactor biosynthesis domain"/>
    <property type="match status" value="1"/>
</dbReference>
<dbReference type="InterPro" id="IPR036105">
    <property type="entry name" value="DiNase_FeMo-co_biosyn_sf"/>
</dbReference>
<name>A0ABT8M5Z0_9EURY</name>
<dbReference type="RefSeq" id="WP_301662404.1">
    <property type="nucleotide sequence ID" value="NZ_VCYH01000001.1"/>
</dbReference>
<organism evidence="2 3">
    <name type="scientific">Methanoculleus frigidifontis</name>
    <dbReference type="NCBI Taxonomy" id="2584085"/>
    <lineage>
        <taxon>Archaea</taxon>
        <taxon>Methanobacteriati</taxon>
        <taxon>Methanobacteriota</taxon>
        <taxon>Stenosarchaea group</taxon>
        <taxon>Methanomicrobia</taxon>
        <taxon>Methanomicrobiales</taxon>
        <taxon>Methanomicrobiaceae</taxon>
        <taxon>Methanoculleus</taxon>
    </lineage>
</organism>
<feature type="domain" description="Dinitrogenase iron-molybdenum cofactor biosynthesis" evidence="1">
    <location>
        <begin position="14"/>
        <end position="103"/>
    </location>
</feature>
<evidence type="ECO:0000313" key="3">
    <source>
        <dbReference type="Proteomes" id="UP001168338"/>
    </source>
</evidence>
<dbReference type="EMBL" id="VCYH01000001">
    <property type="protein sequence ID" value="MDN7023351.1"/>
    <property type="molecule type" value="Genomic_DNA"/>
</dbReference>
<dbReference type="SUPFAM" id="SSF53146">
    <property type="entry name" value="Nitrogenase accessory factor-like"/>
    <property type="match status" value="1"/>
</dbReference>
<accession>A0ABT8M5Z0</accession>
<keyword evidence="3" id="KW-1185">Reference proteome</keyword>
<evidence type="ECO:0000259" key="1">
    <source>
        <dbReference type="Pfam" id="PF02579"/>
    </source>
</evidence>
<dbReference type="InterPro" id="IPR033913">
    <property type="entry name" value="MTH1175_dom"/>
</dbReference>
<comment type="caution">
    <text evidence="2">The sequence shown here is derived from an EMBL/GenBank/DDBJ whole genome shotgun (WGS) entry which is preliminary data.</text>
</comment>
<reference evidence="2" key="1">
    <citation type="submission" date="2019-05" db="EMBL/GenBank/DDBJ databases">
        <title>Methanoculleus sp. FWC-SCC1, a methanogenic archaeon isolated from deep marine cold seep.</title>
        <authorList>
            <person name="Chen Y.-W."/>
            <person name="Chen S.-C."/>
            <person name="Teng N.-H."/>
            <person name="Lai M.-C."/>
        </authorList>
    </citation>
    <scope>NUCLEOTIDE SEQUENCE</scope>
    <source>
        <strain evidence="2">FWC-SCC1</strain>
    </source>
</reference>
<dbReference type="PANTHER" id="PTHR42983:SF1">
    <property type="entry name" value="IRON-MOLYBDENUM PROTEIN"/>
    <property type="match status" value="1"/>
</dbReference>
<sequence length="111" mass="11381">MKICVTARASGIEAPVEERFGRAPYFVFVDTETGEAQSIANGFADAAGGVGPRAMQVVVDGGAEVLITGQMGGNAARALQASGIKAYTYRGAGRVADAVEEYSAGNLQPLL</sequence>
<dbReference type="CDD" id="cd00851">
    <property type="entry name" value="MTH1175"/>
    <property type="match status" value="1"/>
</dbReference>
<dbReference type="InterPro" id="IPR003731">
    <property type="entry name" value="Di-Nase_FeMo-co_biosynth"/>
</dbReference>
<protein>
    <submittedName>
        <fullName evidence="2">Dinitrogenase iron-molybdenum cofactor biosynthesis protein</fullName>
    </submittedName>
</protein>